<dbReference type="EMBL" id="JAEKJZ010000008">
    <property type="protein sequence ID" value="MBN9673753.1"/>
    <property type="molecule type" value="Genomic_DNA"/>
</dbReference>
<feature type="transmembrane region" description="Helical" evidence="1">
    <location>
        <begin position="140"/>
        <end position="162"/>
    </location>
</feature>
<feature type="transmembrane region" description="Helical" evidence="1">
    <location>
        <begin position="90"/>
        <end position="108"/>
    </location>
</feature>
<evidence type="ECO:0000313" key="3">
    <source>
        <dbReference type="EMBL" id="MBN9673753.1"/>
    </source>
</evidence>
<dbReference type="AlphaFoldDB" id="A0A939J4M9"/>
<reference evidence="3" key="1">
    <citation type="submission" date="2020-12" db="EMBL/GenBank/DDBJ databases">
        <title>Oil enriched cultivation method for isolating marine PHA-producing bacteria.</title>
        <authorList>
            <person name="Zheng W."/>
            <person name="Yu S."/>
            <person name="Huang Y."/>
        </authorList>
    </citation>
    <scope>NUCLEOTIDE SEQUENCE</scope>
    <source>
        <strain evidence="3">SY-2-12</strain>
    </source>
</reference>
<dbReference type="RefSeq" id="WP_207143963.1">
    <property type="nucleotide sequence ID" value="NZ_JAEKJZ010000008.1"/>
</dbReference>
<feature type="transmembrane region" description="Helical" evidence="1">
    <location>
        <begin position="114"/>
        <end position="133"/>
    </location>
</feature>
<dbReference type="InterPro" id="IPR009936">
    <property type="entry name" value="DUF1468"/>
</dbReference>
<keyword evidence="1" id="KW-1133">Transmembrane helix</keyword>
<feature type="transmembrane region" description="Helical" evidence="1">
    <location>
        <begin position="20"/>
        <end position="39"/>
    </location>
</feature>
<dbReference type="Pfam" id="PF07331">
    <property type="entry name" value="TctB"/>
    <property type="match status" value="1"/>
</dbReference>
<accession>A0A939J4M9</accession>
<feature type="domain" description="DUF1468" evidence="2">
    <location>
        <begin position="22"/>
        <end position="166"/>
    </location>
</feature>
<keyword evidence="1" id="KW-0472">Membrane</keyword>
<proteinExistence type="predicted"/>
<feature type="transmembrane region" description="Helical" evidence="1">
    <location>
        <begin position="59"/>
        <end position="78"/>
    </location>
</feature>
<evidence type="ECO:0000256" key="1">
    <source>
        <dbReference type="SAM" id="Phobius"/>
    </source>
</evidence>
<protein>
    <submittedName>
        <fullName evidence="3">Tripartite tricarboxylate transporter TctB family protein</fullName>
    </submittedName>
</protein>
<organism evidence="3 4">
    <name type="scientific">Roseibium aggregatum</name>
    <dbReference type="NCBI Taxonomy" id="187304"/>
    <lineage>
        <taxon>Bacteria</taxon>
        <taxon>Pseudomonadati</taxon>
        <taxon>Pseudomonadota</taxon>
        <taxon>Alphaproteobacteria</taxon>
        <taxon>Hyphomicrobiales</taxon>
        <taxon>Stappiaceae</taxon>
        <taxon>Roseibium</taxon>
    </lineage>
</organism>
<sequence length="166" mass="17322">MSPTPNKDQQPDPRESLNDLIAGGLCLILSFGLAIYHTAQAGRLHEDFGRDPGPAFLPVILLIALGLSGVALTLRGGLGMWRRRPPEMAASLFSLWPAAAAIAILVTFLPLRALFGAATALIVIGAALALLAGRTETSRWPVTAATGALVGLGLFGVFRFGLSVPL</sequence>
<evidence type="ECO:0000259" key="2">
    <source>
        <dbReference type="Pfam" id="PF07331"/>
    </source>
</evidence>
<comment type="caution">
    <text evidence="3">The sequence shown here is derived from an EMBL/GenBank/DDBJ whole genome shotgun (WGS) entry which is preliminary data.</text>
</comment>
<name>A0A939J4M9_9HYPH</name>
<evidence type="ECO:0000313" key="4">
    <source>
        <dbReference type="Proteomes" id="UP000664096"/>
    </source>
</evidence>
<gene>
    <name evidence="3" type="ORF">JF539_25585</name>
</gene>
<keyword evidence="1" id="KW-0812">Transmembrane</keyword>
<dbReference type="Proteomes" id="UP000664096">
    <property type="component" value="Unassembled WGS sequence"/>
</dbReference>